<evidence type="ECO:0000259" key="1">
    <source>
        <dbReference type="PROSITE" id="PS51297"/>
    </source>
</evidence>
<comment type="caution">
    <text evidence="2">The sequence shown here is derived from an EMBL/GenBank/DDBJ whole genome shotgun (WGS) entry which is preliminary data.</text>
</comment>
<keyword evidence="3" id="KW-1185">Reference proteome</keyword>
<gene>
    <name evidence="2" type="ORF">CEY00_Acc15738</name>
</gene>
<organism evidence="2 3">
    <name type="scientific">Actinidia chinensis var. chinensis</name>
    <name type="common">Chinese soft-hair kiwi</name>
    <dbReference type="NCBI Taxonomy" id="1590841"/>
    <lineage>
        <taxon>Eukaryota</taxon>
        <taxon>Viridiplantae</taxon>
        <taxon>Streptophyta</taxon>
        <taxon>Embryophyta</taxon>
        <taxon>Tracheophyta</taxon>
        <taxon>Spermatophyta</taxon>
        <taxon>Magnoliopsida</taxon>
        <taxon>eudicotyledons</taxon>
        <taxon>Gunneridae</taxon>
        <taxon>Pentapetalae</taxon>
        <taxon>asterids</taxon>
        <taxon>Ericales</taxon>
        <taxon>Actinidiaceae</taxon>
        <taxon>Actinidia</taxon>
    </lineage>
</organism>
<dbReference type="STRING" id="1590841.A0A2R6QNH2"/>
<dbReference type="PANTHER" id="PTHR31750:SF4">
    <property type="entry name" value="LP06106P"/>
    <property type="match status" value="1"/>
</dbReference>
<name>A0A2R6QNH2_ACTCC</name>
<feature type="domain" description="K-box" evidence="1">
    <location>
        <begin position="81"/>
        <end position="153"/>
    </location>
</feature>
<dbReference type="OrthoDB" id="1731019at2759"/>
<sequence length="153" mass="17628">MATLNASLVLPPKLQQSSIFIYTRRSPMKHQPFIPVARLFVPAILESSKLKVLLLGDDEKKHPWKLPRIVHNSELNRSISQNINNSQHLKERAKNIELEASERRLFGDDFEGCSIDELQEVENQLEQSLSNIRARKTILVEENTNLCEKSEKQ</sequence>
<dbReference type="InParanoid" id="A0A2R6QNH2"/>
<reference evidence="2 3" key="1">
    <citation type="submission" date="2017-07" db="EMBL/GenBank/DDBJ databases">
        <title>An improved, manually edited Actinidia chinensis var. chinensis (kiwifruit) genome highlights the challenges associated with draft genomes and gene prediction in plants.</title>
        <authorList>
            <person name="Pilkington S."/>
            <person name="Crowhurst R."/>
            <person name="Hilario E."/>
            <person name="Nardozza S."/>
            <person name="Fraser L."/>
            <person name="Peng Y."/>
            <person name="Gunaseelan K."/>
            <person name="Simpson R."/>
            <person name="Tahir J."/>
            <person name="Deroles S."/>
            <person name="Templeton K."/>
            <person name="Luo Z."/>
            <person name="Davy M."/>
            <person name="Cheng C."/>
            <person name="Mcneilage M."/>
            <person name="Scaglione D."/>
            <person name="Liu Y."/>
            <person name="Zhang Q."/>
            <person name="Datson P."/>
            <person name="De Silva N."/>
            <person name="Gardiner S."/>
            <person name="Bassett H."/>
            <person name="Chagne D."/>
            <person name="Mccallum J."/>
            <person name="Dzierzon H."/>
            <person name="Deng C."/>
            <person name="Wang Y.-Y."/>
            <person name="Barron N."/>
            <person name="Manako K."/>
            <person name="Bowen J."/>
            <person name="Foster T."/>
            <person name="Erridge Z."/>
            <person name="Tiffin H."/>
            <person name="Waite C."/>
            <person name="Davies K."/>
            <person name="Grierson E."/>
            <person name="Laing W."/>
            <person name="Kirk R."/>
            <person name="Chen X."/>
            <person name="Wood M."/>
            <person name="Montefiori M."/>
            <person name="Brummell D."/>
            <person name="Schwinn K."/>
            <person name="Catanach A."/>
            <person name="Fullerton C."/>
            <person name="Li D."/>
            <person name="Meiyalaghan S."/>
            <person name="Nieuwenhuizen N."/>
            <person name="Read N."/>
            <person name="Prakash R."/>
            <person name="Hunter D."/>
            <person name="Zhang H."/>
            <person name="Mckenzie M."/>
            <person name="Knabel M."/>
            <person name="Harris A."/>
            <person name="Allan A."/>
            <person name="Chen A."/>
            <person name="Janssen B."/>
            <person name="Plunkett B."/>
            <person name="Dwamena C."/>
            <person name="Voogd C."/>
            <person name="Leif D."/>
            <person name="Lafferty D."/>
            <person name="Souleyre E."/>
            <person name="Varkonyi-Gasic E."/>
            <person name="Gambi F."/>
            <person name="Hanley J."/>
            <person name="Yao J.-L."/>
            <person name="Cheung J."/>
            <person name="David K."/>
            <person name="Warren B."/>
            <person name="Marsh K."/>
            <person name="Snowden K."/>
            <person name="Lin-Wang K."/>
            <person name="Brian L."/>
            <person name="Martinez-Sanchez M."/>
            <person name="Wang M."/>
            <person name="Ileperuma N."/>
            <person name="Macnee N."/>
            <person name="Campin R."/>
            <person name="Mcatee P."/>
            <person name="Drummond R."/>
            <person name="Espley R."/>
            <person name="Ireland H."/>
            <person name="Wu R."/>
            <person name="Atkinson R."/>
            <person name="Karunairetnam S."/>
            <person name="Bulley S."/>
            <person name="Chunkath S."/>
            <person name="Hanley Z."/>
            <person name="Storey R."/>
            <person name="Thrimawithana A."/>
            <person name="Thomson S."/>
            <person name="David C."/>
            <person name="Testolin R."/>
        </authorList>
    </citation>
    <scope>NUCLEOTIDE SEQUENCE [LARGE SCALE GENOMIC DNA]</scope>
    <source>
        <strain evidence="3">cv. Red5</strain>
        <tissue evidence="2">Young leaf</tissue>
    </source>
</reference>
<dbReference type="InterPro" id="IPR002487">
    <property type="entry name" value="TF_Kbox"/>
</dbReference>
<dbReference type="PANTHER" id="PTHR31750">
    <property type="entry name" value="PROTEIN STAY-GREEN 1, CHLOROPLASTIC-RELATED"/>
    <property type="match status" value="1"/>
</dbReference>
<protein>
    <submittedName>
        <fullName evidence="2">Protein STAY-GREEN 2 like</fullName>
    </submittedName>
</protein>
<dbReference type="Proteomes" id="UP000241394">
    <property type="component" value="Chromosome LG14"/>
</dbReference>
<reference evidence="3" key="2">
    <citation type="journal article" date="2018" name="BMC Genomics">
        <title>A manually annotated Actinidia chinensis var. chinensis (kiwifruit) genome highlights the challenges associated with draft genomes and gene prediction in plants.</title>
        <authorList>
            <person name="Pilkington S.M."/>
            <person name="Crowhurst R."/>
            <person name="Hilario E."/>
            <person name="Nardozza S."/>
            <person name="Fraser L."/>
            <person name="Peng Y."/>
            <person name="Gunaseelan K."/>
            <person name="Simpson R."/>
            <person name="Tahir J."/>
            <person name="Deroles S.C."/>
            <person name="Templeton K."/>
            <person name="Luo Z."/>
            <person name="Davy M."/>
            <person name="Cheng C."/>
            <person name="McNeilage M."/>
            <person name="Scaglione D."/>
            <person name="Liu Y."/>
            <person name="Zhang Q."/>
            <person name="Datson P."/>
            <person name="De Silva N."/>
            <person name="Gardiner S.E."/>
            <person name="Bassett H."/>
            <person name="Chagne D."/>
            <person name="McCallum J."/>
            <person name="Dzierzon H."/>
            <person name="Deng C."/>
            <person name="Wang Y.Y."/>
            <person name="Barron L."/>
            <person name="Manako K."/>
            <person name="Bowen J."/>
            <person name="Foster T.M."/>
            <person name="Erridge Z.A."/>
            <person name="Tiffin H."/>
            <person name="Waite C.N."/>
            <person name="Davies K.M."/>
            <person name="Grierson E.P."/>
            <person name="Laing W.A."/>
            <person name="Kirk R."/>
            <person name="Chen X."/>
            <person name="Wood M."/>
            <person name="Montefiori M."/>
            <person name="Brummell D.A."/>
            <person name="Schwinn K.E."/>
            <person name="Catanach A."/>
            <person name="Fullerton C."/>
            <person name="Li D."/>
            <person name="Meiyalaghan S."/>
            <person name="Nieuwenhuizen N."/>
            <person name="Read N."/>
            <person name="Prakash R."/>
            <person name="Hunter D."/>
            <person name="Zhang H."/>
            <person name="McKenzie M."/>
            <person name="Knabel M."/>
            <person name="Harris A."/>
            <person name="Allan A.C."/>
            <person name="Gleave A."/>
            <person name="Chen A."/>
            <person name="Janssen B.J."/>
            <person name="Plunkett B."/>
            <person name="Ampomah-Dwamena C."/>
            <person name="Voogd C."/>
            <person name="Leif D."/>
            <person name="Lafferty D."/>
            <person name="Souleyre E.J.F."/>
            <person name="Varkonyi-Gasic E."/>
            <person name="Gambi F."/>
            <person name="Hanley J."/>
            <person name="Yao J.L."/>
            <person name="Cheung J."/>
            <person name="David K.M."/>
            <person name="Warren B."/>
            <person name="Marsh K."/>
            <person name="Snowden K.C."/>
            <person name="Lin-Wang K."/>
            <person name="Brian L."/>
            <person name="Martinez-Sanchez M."/>
            <person name="Wang M."/>
            <person name="Ileperuma N."/>
            <person name="Macnee N."/>
            <person name="Campin R."/>
            <person name="McAtee P."/>
            <person name="Drummond R.S.M."/>
            <person name="Espley R.V."/>
            <person name="Ireland H.S."/>
            <person name="Wu R."/>
            <person name="Atkinson R.G."/>
            <person name="Karunairetnam S."/>
            <person name="Bulley S."/>
            <person name="Chunkath S."/>
            <person name="Hanley Z."/>
            <person name="Storey R."/>
            <person name="Thrimawithana A.H."/>
            <person name="Thomson S."/>
            <person name="David C."/>
            <person name="Testolin R."/>
            <person name="Huang H."/>
            <person name="Hellens R.P."/>
            <person name="Schaffer R.J."/>
        </authorList>
    </citation>
    <scope>NUCLEOTIDE SEQUENCE [LARGE SCALE GENOMIC DNA]</scope>
    <source>
        <strain evidence="3">cv. Red5</strain>
    </source>
</reference>
<dbReference type="GO" id="GO:0015996">
    <property type="term" value="P:chlorophyll catabolic process"/>
    <property type="evidence" value="ECO:0007669"/>
    <property type="project" value="TreeGrafter"/>
</dbReference>
<proteinExistence type="predicted"/>
<evidence type="ECO:0000313" key="2">
    <source>
        <dbReference type="EMBL" id="PSS11464.1"/>
    </source>
</evidence>
<dbReference type="GO" id="GO:0005634">
    <property type="term" value="C:nucleus"/>
    <property type="evidence" value="ECO:0007669"/>
    <property type="project" value="InterPro"/>
</dbReference>
<dbReference type="Pfam" id="PF01486">
    <property type="entry name" value="K-box"/>
    <property type="match status" value="1"/>
</dbReference>
<dbReference type="GO" id="GO:0003700">
    <property type="term" value="F:DNA-binding transcription factor activity"/>
    <property type="evidence" value="ECO:0007669"/>
    <property type="project" value="InterPro"/>
</dbReference>
<dbReference type="EMBL" id="NKQK01000014">
    <property type="protein sequence ID" value="PSS11464.1"/>
    <property type="molecule type" value="Genomic_DNA"/>
</dbReference>
<dbReference type="Gramene" id="PSS11464">
    <property type="protein sequence ID" value="PSS11464"/>
    <property type="gene ID" value="CEY00_Acc15738"/>
</dbReference>
<accession>A0A2R6QNH2</accession>
<evidence type="ECO:0000313" key="3">
    <source>
        <dbReference type="Proteomes" id="UP000241394"/>
    </source>
</evidence>
<dbReference type="PROSITE" id="PS51297">
    <property type="entry name" value="K_BOX"/>
    <property type="match status" value="1"/>
</dbReference>
<dbReference type="AlphaFoldDB" id="A0A2R6QNH2"/>